<accession>A0A085N0A4</accession>
<evidence type="ECO:0000313" key="1">
    <source>
        <dbReference type="EMBL" id="KFD62900.1"/>
    </source>
</evidence>
<dbReference type="EMBL" id="KL367585">
    <property type="protein sequence ID" value="KFD62900.1"/>
    <property type="molecule type" value="Genomic_DNA"/>
</dbReference>
<feature type="non-terminal residue" evidence="1">
    <location>
        <position position="88"/>
    </location>
</feature>
<proteinExistence type="predicted"/>
<dbReference type="Proteomes" id="UP000030758">
    <property type="component" value="Unassembled WGS sequence"/>
</dbReference>
<organism evidence="1">
    <name type="scientific">Trichuris suis</name>
    <name type="common">pig whipworm</name>
    <dbReference type="NCBI Taxonomy" id="68888"/>
    <lineage>
        <taxon>Eukaryota</taxon>
        <taxon>Metazoa</taxon>
        <taxon>Ecdysozoa</taxon>
        <taxon>Nematoda</taxon>
        <taxon>Enoplea</taxon>
        <taxon>Dorylaimia</taxon>
        <taxon>Trichinellida</taxon>
        <taxon>Trichuridae</taxon>
        <taxon>Trichuris</taxon>
    </lineage>
</organism>
<gene>
    <name evidence="1" type="ORF">M514_24940</name>
</gene>
<dbReference type="AlphaFoldDB" id="A0A085N0A4"/>
<protein>
    <submittedName>
        <fullName evidence="1">Uncharacterized protein</fullName>
    </submittedName>
</protein>
<name>A0A085N0A4_9BILA</name>
<sequence>MAPSLLTTLVSMAHDWIMSIRCFGGGIVDVTRAINDGDLCTVNSHDRVYWFSQKPDHKYFVVCITPANYLFQSVWIGTLSNGCVEIHN</sequence>
<reference evidence="1" key="1">
    <citation type="journal article" date="2014" name="Nat. Genet.">
        <title>Genome and transcriptome of the porcine whipworm Trichuris suis.</title>
        <authorList>
            <person name="Jex A.R."/>
            <person name="Nejsum P."/>
            <person name="Schwarz E.M."/>
            <person name="Hu L."/>
            <person name="Young N.D."/>
            <person name="Hall R.S."/>
            <person name="Korhonen P.K."/>
            <person name="Liao S."/>
            <person name="Thamsborg S."/>
            <person name="Xia J."/>
            <person name="Xu P."/>
            <person name="Wang S."/>
            <person name="Scheerlinck J.P."/>
            <person name="Hofmann A."/>
            <person name="Sternberg P.W."/>
            <person name="Wang J."/>
            <person name="Gasser R.B."/>
        </authorList>
    </citation>
    <scope>NUCLEOTIDE SEQUENCE [LARGE SCALE GENOMIC DNA]</scope>
    <source>
        <strain evidence="1">DCEP-RM93F</strain>
    </source>
</reference>